<sequence length="68" mass="7740">MKSLVKPRIVYNRTTLIPIFSLLMHGRWCGGSCVQSDNVGDTRGNGRVAILICRRLTNLETTRKTRKH</sequence>
<dbReference type="AlphaFoldDB" id="A0A4V5ZYD2"/>
<gene>
    <name evidence="1" type="ORF">L596_026316</name>
</gene>
<reference evidence="1 2" key="2">
    <citation type="journal article" date="2019" name="G3 (Bethesda)">
        <title>Hybrid Assembly of the Genome of the Entomopathogenic Nematode Steinernema carpocapsae Identifies the X-Chromosome.</title>
        <authorList>
            <person name="Serra L."/>
            <person name="Macchietto M."/>
            <person name="Macias-Munoz A."/>
            <person name="McGill C.J."/>
            <person name="Rodriguez I.M."/>
            <person name="Rodriguez B."/>
            <person name="Murad R."/>
            <person name="Mortazavi A."/>
        </authorList>
    </citation>
    <scope>NUCLEOTIDE SEQUENCE [LARGE SCALE GENOMIC DNA]</scope>
    <source>
        <strain evidence="1 2">ALL</strain>
    </source>
</reference>
<dbReference type="Proteomes" id="UP000298663">
    <property type="component" value="Unassembled WGS sequence"/>
</dbReference>
<accession>A0A4V5ZYD2</accession>
<protein>
    <submittedName>
        <fullName evidence="1">Uncharacterized protein</fullName>
    </submittedName>
</protein>
<reference evidence="1 2" key="1">
    <citation type="journal article" date="2015" name="Genome Biol.">
        <title>Comparative genomics of Steinernema reveals deeply conserved gene regulatory networks.</title>
        <authorList>
            <person name="Dillman A.R."/>
            <person name="Macchietto M."/>
            <person name="Porter C.F."/>
            <person name="Rogers A."/>
            <person name="Williams B."/>
            <person name="Antoshechkin I."/>
            <person name="Lee M.M."/>
            <person name="Goodwin Z."/>
            <person name="Lu X."/>
            <person name="Lewis E.E."/>
            <person name="Goodrich-Blair H."/>
            <person name="Stock S.P."/>
            <person name="Adams B.J."/>
            <person name="Sternberg P.W."/>
            <person name="Mortazavi A."/>
        </authorList>
    </citation>
    <scope>NUCLEOTIDE SEQUENCE [LARGE SCALE GENOMIC DNA]</scope>
    <source>
        <strain evidence="1 2">ALL</strain>
    </source>
</reference>
<dbReference type="EMBL" id="AZBU02000010">
    <property type="protein sequence ID" value="TKR62335.1"/>
    <property type="molecule type" value="Genomic_DNA"/>
</dbReference>
<name>A0A4V5ZYD2_STECR</name>
<evidence type="ECO:0000313" key="1">
    <source>
        <dbReference type="EMBL" id="TKR62335.1"/>
    </source>
</evidence>
<evidence type="ECO:0000313" key="2">
    <source>
        <dbReference type="Proteomes" id="UP000298663"/>
    </source>
</evidence>
<organism evidence="1 2">
    <name type="scientific">Steinernema carpocapsae</name>
    <name type="common">Entomopathogenic nematode</name>
    <dbReference type="NCBI Taxonomy" id="34508"/>
    <lineage>
        <taxon>Eukaryota</taxon>
        <taxon>Metazoa</taxon>
        <taxon>Ecdysozoa</taxon>
        <taxon>Nematoda</taxon>
        <taxon>Chromadorea</taxon>
        <taxon>Rhabditida</taxon>
        <taxon>Tylenchina</taxon>
        <taxon>Panagrolaimomorpha</taxon>
        <taxon>Strongyloidoidea</taxon>
        <taxon>Steinernematidae</taxon>
        <taxon>Steinernema</taxon>
    </lineage>
</organism>
<comment type="caution">
    <text evidence="1">The sequence shown here is derived from an EMBL/GenBank/DDBJ whole genome shotgun (WGS) entry which is preliminary data.</text>
</comment>
<proteinExistence type="predicted"/>
<keyword evidence="2" id="KW-1185">Reference proteome</keyword>